<keyword evidence="2" id="KW-1185">Reference proteome</keyword>
<gene>
    <name evidence="1" type="ORF">DPMN_180659</name>
</gene>
<reference evidence="1" key="2">
    <citation type="submission" date="2020-11" db="EMBL/GenBank/DDBJ databases">
        <authorList>
            <person name="McCartney M.A."/>
            <person name="Auch B."/>
            <person name="Kono T."/>
            <person name="Mallez S."/>
            <person name="Becker A."/>
            <person name="Gohl D.M."/>
            <person name="Silverstein K.A.T."/>
            <person name="Koren S."/>
            <person name="Bechman K.B."/>
            <person name="Herman A."/>
            <person name="Abrahante J.E."/>
            <person name="Garbe J."/>
        </authorList>
    </citation>
    <scope>NUCLEOTIDE SEQUENCE</scope>
    <source>
        <strain evidence="1">Duluth1</strain>
        <tissue evidence="1">Whole animal</tissue>
    </source>
</reference>
<evidence type="ECO:0000313" key="2">
    <source>
        <dbReference type="Proteomes" id="UP000828390"/>
    </source>
</evidence>
<dbReference type="AlphaFoldDB" id="A0A9D4INC9"/>
<reference evidence="1" key="1">
    <citation type="journal article" date="2019" name="bioRxiv">
        <title>The Genome of the Zebra Mussel, Dreissena polymorpha: A Resource for Invasive Species Research.</title>
        <authorList>
            <person name="McCartney M.A."/>
            <person name="Auch B."/>
            <person name="Kono T."/>
            <person name="Mallez S."/>
            <person name="Zhang Y."/>
            <person name="Obille A."/>
            <person name="Becker A."/>
            <person name="Abrahante J.E."/>
            <person name="Garbe J."/>
            <person name="Badalamenti J.P."/>
            <person name="Herman A."/>
            <person name="Mangelson H."/>
            <person name="Liachko I."/>
            <person name="Sullivan S."/>
            <person name="Sone E.D."/>
            <person name="Koren S."/>
            <person name="Silverstein K.A.T."/>
            <person name="Beckman K.B."/>
            <person name="Gohl D.M."/>
        </authorList>
    </citation>
    <scope>NUCLEOTIDE SEQUENCE</scope>
    <source>
        <strain evidence="1">Duluth1</strain>
        <tissue evidence="1">Whole animal</tissue>
    </source>
</reference>
<organism evidence="1 2">
    <name type="scientific">Dreissena polymorpha</name>
    <name type="common">Zebra mussel</name>
    <name type="synonym">Mytilus polymorpha</name>
    <dbReference type="NCBI Taxonomy" id="45954"/>
    <lineage>
        <taxon>Eukaryota</taxon>
        <taxon>Metazoa</taxon>
        <taxon>Spiralia</taxon>
        <taxon>Lophotrochozoa</taxon>
        <taxon>Mollusca</taxon>
        <taxon>Bivalvia</taxon>
        <taxon>Autobranchia</taxon>
        <taxon>Heteroconchia</taxon>
        <taxon>Euheterodonta</taxon>
        <taxon>Imparidentia</taxon>
        <taxon>Neoheterodontei</taxon>
        <taxon>Myida</taxon>
        <taxon>Dreissenoidea</taxon>
        <taxon>Dreissenidae</taxon>
        <taxon>Dreissena</taxon>
    </lineage>
</organism>
<protein>
    <submittedName>
        <fullName evidence="1">Uncharacterized protein</fullName>
    </submittedName>
</protein>
<comment type="caution">
    <text evidence="1">The sequence shown here is derived from an EMBL/GenBank/DDBJ whole genome shotgun (WGS) entry which is preliminary data.</text>
</comment>
<accession>A0A9D4INC9</accession>
<dbReference type="Proteomes" id="UP000828390">
    <property type="component" value="Unassembled WGS sequence"/>
</dbReference>
<name>A0A9D4INC9_DREPO</name>
<dbReference type="EMBL" id="JAIWYP010000009">
    <property type="protein sequence ID" value="KAH3779179.1"/>
    <property type="molecule type" value="Genomic_DNA"/>
</dbReference>
<evidence type="ECO:0000313" key="1">
    <source>
        <dbReference type="EMBL" id="KAH3779179.1"/>
    </source>
</evidence>
<proteinExistence type="predicted"/>
<sequence length="53" mass="5383">MLASTGSGTTAHECAIAGTTRNAVRKGLAKTGAQMECSDQDVSMVNLSSYGGF</sequence>